<protein>
    <submittedName>
        <fullName evidence="1">Uncharacterized protein</fullName>
    </submittedName>
</protein>
<dbReference type="PANTHER" id="PTHR33785">
    <property type="entry name" value="OS06G0550800 PROTEIN"/>
    <property type="match status" value="1"/>
</dbReference>
<keyword evidence="2" id="KW-1185">Reference proteome</keyword>
<evidence type="ECO:0000313" key="2">
    <source>
        <dbReference type="Proteomes" id="UP001412067"/>
    </source>
</evidence>
<name>A0ABR2LZG8_9ASPA</name>
<sequence length="245" mass="27464">MEDEDGILALFELHWFHRFVLDRSSPTTLPPPDGDSPDISVNSDLAVSVASESSPTLFLPYHSRSTIDELESSTDIEIQKPALQKIPSGKIPAVDVEPIAPPIAIRGIKERRLMRSRDPQRAKRREKRERSKSLSELEFEEVKGFIDLGFTFSDAEASDPWLISILPGLQWLKAADEGGSLPAVFPAMEVPVVVTRPYLSEAWDAAEEEEMNWVLRNWRIPAQSEGVVMKDHLRFWAHAVAAAVL</sequence>
<proteinExistence type="predicted"/>
<accession>A0ABR2LZG8</accession>
<gene>
    <name evidence="1" type="ORF">KSP40_PGU022258</name>
</gene>
<comment type="caution">
    <text evidence="1">The sequence shown here is derived from an EMBL/GenBank/DDBJ whole genome shotgun (WGS) entry which is preliminary data.</text>
</comment>
<evidence type="ECO:0000313" key="1">
    <source>
        <dbReference type="EMBL" id="KAK8955151.1"/>
    </source>
</evidence>
<dbReference type="EMBL" id="JBBWWR010000013">
    <property type="protein sequence ID" value="KAK8955151.1"/>
    <property type="molecule type" value="Genomic_DNA"/>
</dbReference>
<dbReference type="PANTHER" id="PTHR33785:SF12">
    <property type="entry name" value="DUF1685 FAMILY PROTEIN"/>
    <property type="match status" value="1"/>
</dbReference>
<dbReference type="Proteomes" id="UP001412067">
    <property type="component" value="Unassembled WGS sequence"/>
</dbReference>
<organism evidence="1 2">
    <name type="scientific">Platanthera guangdongensis</name>
    <dbReference type="NCBI Taxonomy" id="2320717"/>
    <lineage>
        <taxon>Eukaryota</taxon>
        <taxon>Viridiplantae</taxon>
        <taxon>Streptophyta</taxon>
        <taxon>Embryophyta</taxon>
        <taxon>Tracheophyta</taxon>
        <taxon>Spermatophyta</taxon>
        <taxon>Magnoliopsida</taxon>
        <taxon>Liliopsida</taxon>
        <taxon>Asparagales</taxon>
        <taxon>Orchidaceae</taxon>
        <taxon>Orchidoideae</taxon>
        <taxon>Orchideae</taxon>
        <taxon>Orchidinae</taxon>
        <taxon>Platanthera</taxon>
    </lineage>
</organism>
<reference evidence="1 2" key="1">
    <citation type="journal article" date="2022" name="Nat. Plants">
        <title>Genomes of leafy and leafless Platanthera orchids illuminate the evolution of mycoheterotrophy.</title>
        <authorList>
            <person name="Li M.H."/>
            <person name="Liu K.W."/>
            <person name="Li Z."/>
            <person name="Lu H.C."/>
            <person name="Ye Q.L."/>
            <person name="Zhang D."/>
            <person name="Wang J.Y."/>
            <person name="Li Y.F."/>
            <person name="Zhong Z.M."/>
            <person name="Liu X."/>
            <person name="Yu X."/>
            <person name="Liu D.K."/>
            <person name="Tu X.D."/>
            <person name="Liu B."/>
            <person name="Hao Y."/>
            <person name="Liao X.Y."/>
            <person name="Jiang Y.T."/>
            <person name="Sun W.H."/>
            <person name="Chen J."/>
            <person name="Chen Y.Q."/>
            <person name="Ai Y."/>
            <person name="Zhai J.W."/>
            <person name="Wu S.S."/>
            <person name="Zhou Z."/>
            <person name="Hsiao Y.Y."/>
            <person name="Wu W.L."/>
            <person name="Chen Y.Y."/>
            <person name="Lin Y.F."/>
            <person name="Hsu J.L."/>
            <person name="Li C.Y."/>
            <person name="Wang Z.W."/>
            <person name="Zhao X."/>
            <person name="Zhong W.Y."/>
            <person name="Ma X.K."/>
            <person name="Ma L."/>
            <person name="Huang J."/>
            <person name="Chen G.Z."/>
            <person name="Huang M.Z."/>
            <person name="Huang L."/>
            <person name="Peng D.H."/>
            <person name="Luo Y.B."/>
            <person name="Zou S.Q."/>
            <person name="Chen S.P."/>
            <person name="Lan S."/>
            <person name="Tsai W.C."/>
            <person name="Van de Peer Y."/>
            <person name="Liu Z.J."/>
        </authorList>
    </citation>
    <scope>NUCLEOTIDE SEQUENCE [LARGE SCALE GENOMIC DNA]</scope>
    <source>
        <strain evidence="1">Lor288</strain>
    </source>
</reference>